<dbReference type="GO" id="GO:0032541">
    <property type="term" value="C:cortical endoplasmic reticulum"/>
    <property type="evidence" value="ECO:0007669"/>
    <property type="project" value="TreeGrafter"/>
</dbReference>
<sequence>MEGMSSLLVAQKLGQVGKELVGEGESYQFGLLIAAAAAYVTSAWWIVVAYPAAATSPLSSTLLGVALTAFIFLTCIGFVMRRTNVIESAGLALFLAYNVWLCGFDQSSSWNAAAA</sequence>
<dbReference type="EMBL" id="MLYV02000033">
    <property type="protein sequence ID" value="PSS37685.1"/>
    <property type="molecule type" value="Genomic_DNA"/>
</dbReference>
<keyword evidence="1" id="KW-0472">Membrane</keyword>
<dbReference type="AlphaFoldDB" id="A0A2R6S603"/>
<feature type="transmembrane region" description="Helical" evidence="1">
    <location>
        <begin position="62"/>
        <end position="80"/>
    </location>
</feature>
<dbReference type="InterPro" id="IPR013635">
    <property type="entry name" value="Ice2"/>
</dbReference>
<evidence type="ECO:0000313" key="3">
    <source>
        <dbReference type="Proteomes" id="UP000186601"/>
    </source>
</evidence>
<proteinExistence type="predicted"/>
<feature type="transmembrane region" description="Helical" evidence="1">
    <location>
        <begin position="29"/>
        <end position="50"/>
    </location>
</feature>
<feature type="transmembrane region" description="Helical" evidence="1">
    <location>
        <begin position="86"/>
        <end position="104"/>
    </location>
</feature>
<dbReference type="GO" id="GO:0048309">
    <property type="term" value="P:endoplasmic reticulum inheritance"/>
    <property type="evidence" value="ECO:0007669"/>
    <property type="project" value="TreeGrafter"/>
</dbReference>
<dbReference type="STRING" id="98765.A0A2R6S603"/>
<keyword evidence="1" id="KW-1133">Transmembrane helix</keyword>
<dbReference type="PANTHER" id="PTHR31726:SF2">
    <property type="entry name" value="PROTEIN ICE2"/>
    <property type="match status" value="1"/>
</dbReference>
<evidence type="ECO:0000256" key="1">
    <source>
        <dbReference type="SAM" id="Phobius"/>
    </source>
</evidence>
<keyword evidence="3" id="KW-1185">Reference proteome</keyword>
<evidence type="ECO:0000313" key="2">
    <source>
        <dbReference type="EMBL" id="PSS37685.1"/>
    </source>
</evidence>
<organism evidence="2 3">
    <name type="scientific">Hermanssonia centrifuga</name>
    <dbReference type="NCBI Taxonomy" id="98765"/>
    <lineage>
        <taxon>Eukaryota</taxon>
        <taxon>Fungi</taxon>
        <taxon>Dikarya</taxon>
        <taxon>Basidiomycota</taxon>
        <taxon>Agaricomycotina</taxon>
        <taxon>Agaricomycetes</taxon>
        <taxon>Polyporales</taxon>
        <taxon>Meruliaceae</taxon>
        <taxon>Hermanssonia</taxon>
    </lineage>
</organism>
<accession>A0A2R6S603</accession>
<dbReference type="GO" id="GO:0097038">
    <property type="term" value="C:perinuclear endoplasmic reticulum"/>
    <property type="evidence" value="ECO:0007669"/>
    <property type="project" value="TreeGrafter"/>
</dbReference>
<dbReference type="PANTHER" id="PTHR31726">
    <property type="entry name" value="PROTEIN ICE2"/>
    <property type="match status" value="1"/>
</dbReference>
<name>A0A2R6S603_9APHY</name>
<gene>
    <name evidence="2" type="ORF">PHLCEN_2v509</name>
</gene>
<protein>
    <submittedName>
        <fullName evidence="2">Uncharacterized protein</fullName>
    </submittedName>
</protein>
<dbReference type="GO" id="GO:0005789">
    <property type="term" value="C:endoplasmic reticulum membrane"/>
    <property type="evidence" value="ECO:0007669"/>
    <property type="project" value="TreeGrafter"/>
</dbReference>
<keyword evidence="1" id="KW-0812">Transmembrane</keyword>
<dbReference type="OrthoDB" id="5577218at2759"/>
<dbReference type="GO" id="GO:0000921">
    <property type="term" value="P:septin ring assembly"/>
    <property type="evidence" value="ECO:0007669"/>
    <property type="project" value="TreeGrafter"/>
</dbReference>
<dbReference type="Pfam" id="PF08426">
    <property type="entry name" value="ICE2"/>
    <property type="match status" value="1"/>
</dbReference>
<reference evidence="2 3" key="1">
    <citation type="submission" date="2018-02" db="EMBL/GenBank/DDBJ databases">
        <title>Genome sequence of the basidiomycete white-rot fungus Phlebia centrifuga.</title>
        <authorList>
            <person name="Granchi Z."/>
            <person name="Peng M."/>
            <person name="de Vries R.P."/>
            <person name="Hilden K."/>
            <person name="Makela M.R."/>
            <person name="Grigoriev I."/>
            <person name="Riley R."/>
        </authorList>
    </citation>
    <scope>NUCLEOTIDE SEQUENCE [LARGE SCALE GENOMIC DNA]</scope>
    <source>
        <strain evidence="2 3">FBCC195</strain>
    </source>
</reference>
<comment type="caution">
    <text evidence="2">The sequence shown here is derived from an EMBL/GenBank/DDBJ whole genome shotgun (WGS) entry which is preliminary data.</text>
</comment>
<dbReference type="Proteomes" id="UP000186601">
    <property type="component" value="Unassembled WGS sequence"/>
</dbReference>